<dbReference type="InterPro" id="IPR002035">
    <property type="entry name" value="VWF_A"/>
</dbReference>
<reference evidence="5 6" key="1">
    <citation type="submission" date="2022-11" db="UniProtKB">
        <authorList>
            <consortium name="WormBaseParasite"/>
        </authorList>
    </citation>
    <scope>IDENTIFICATION</scope>
</reference>
<dbReference type="WBParaSite" id="PgR050X_g047_t07">
    <property type="protein sequence ID" value="PgR050X_g047_t07"/>
    <property type="gene ID" value="PgR050X_g047"/>
</dbReference>
<dbReference type="WBParaSite" id="PgR050X_g047_t05">
    <property type="protein sequence ID" value="PgR050X_g047_t05"/>
    <property type="gene ID" value="PgR050X_g047"/>
</dbReference>
<dbReference type="InterPro" id="IPR050525">
    <property type="entry name" value="ECM_Assembly_Org"/>
</dbReference>
<dbReference type="WBParaSite" id="PgR050X_g047_t03">
    <property type="protein sequence ID" value="PgR050X_g047_t03"/>
    <property type="gene ID" value="PgR050X_g047"/>
</dbReference>
<feature type="compositionally biased region" description="Low complexity" evidence="1">
    <location>
        <begin position="1038"/>
        <end position="1056"/>
    </location>
</feature>
<dbReference type="SUPFAM" id="SSF53300">
    <property type="entry name" value="vWA-like"/>
    <property type="match status" value="4"/>
</dbReference>
<evidence type="ECO:0000256" key="2">
    <source>
        <dbReference type="SAM" id="Phobius"/>
    </source>
</evidence>
<feature type="compositionally biased region" description="Low complexity" evidence="1">
    <location>
        <begin position="608"/>
        <end position="628"/>
    </location>
</feature>
<dbReference type="Pfam" id="PF00092">
    <property type="entry name" value="VWA"/>
    <property type="match status" value="3"/>
</dbReference>
<feature type="compositionally biased region" description="Polar residues" evidence="1">
    <location>
        <begin position="629"/>
        <end position="639"/>
    </location>
</feature>
<protein>
    <submittedName>
        <fullName evidence="5 6">VWFA domain-containing protein</fullName>
    </submittedName>
</protein>
<dbReference type="PANTHER" id="PTHR24020:SF84">
    <property type="entry name" value="VWFA DOMAIN-CONTAINING PROTEIN"/>
    <property type="match status" value="1"/>
</dbReference>
<evidence type="ECO:0000256" key="1">
    <source>
        <dbReference type="SAM" id="MobiDB-lite"/>
    </source>
</evidence>
<feature type="domain" description="VWFA" evidence="3">
    <location>
        <begin position="857"/>
        <end position="1037"/>
    </location>
</feature>
<dbReference type="PROSITE" id="PS50234">
    <property type="entry name" value="VWFA"/>
    <property type="match status" value="2"/>
</dbReference>
<dbReference type="SMART" id="SM00327">
    <property type="entry name" value="VWA"/>
    <property type="match status" value="2"/>
</dbReference>
<feature type="region of interest" description="Disordered" evidence="1">
    <location>
        <begin position="76"/>
        <end position="96"/>
    </location>
</feature>
<keyword evidence="2" id="KW-0472">Membrane</keyword>
<accession>A0A915BPM5</accession>
<keyword evidence="2" id="KW-0812">Transmembrane</keyword>
<dbReference type="Proteomes" id="UP000887569">
    <property type="component" value="Unplaced"/>
</dbReference>
<dbReference type="WBParaSite" id="PgR050X_g047_t08">
    <property type="protein sequence ID" value="PgR050X_g047_t08"/>
    <property type="gene ID" value="PgR050X_g047"/>
</dbReference>
<feature type="region of interest" description="Disordered" evidence="1">
    <location>
        <begin position="1036"/>
        <end position="1056"/>
    </location>
</feature>
<feature type="transmembrane region" description="Helical" evidence="2">
    <location>
        <begin position="9"/>
        <end position="30"/>
    </location>
</feature>
<dbReference type="AlphaFoldDB" id="A0A915BPM5"/>
<feature type="region of interest" description="Disordered" evidence="1">
    <location>
        <begin position="598"/>
        <end position="639"/>
    </location>
</feature>
<dbReference type="PANTHER" id="PTHR24020">
    <property type="entry name" value="COLLAGEN ALPHA"/>
    <property type="match status" value="1"/>
</dbReference>
<proteinExistence type="predicted"/>
<name>A0A915BPM5_PARUN</name>
<evidence type="ECO:0000313" key="6">
    <source>
        <dbReference type="WBParaSite" id="PgR050X_g047_t05"/>
    </source>
</evidence>
<evidence type="ECO:0000313" key="4">
    <source>
        <dbReference type="Proteomes" id="UP000887569"/>
    </source>
</evidence>
<organism evidence="4 6">
    <name type="scientific">Parascaris univalens</name>
    <name type="common">Nematode worm</name>
    <dbReference type="NCBI Taxonomy" id="6257"/>
    <lineage>
        <taxon>Eukaryota</taxon>
        <taxon>Metazoa</taxon>
        <taxon>Ecdysozoa</taxon>
        <taxon>Nematoda</taxon>
        <taxon>Chromadorea</taxon>
        <taxon>Rhabditida</taxon>
        <taxon>Spirurina</taxon>
        <taxon>Ascaridomorpha</taxon>
        <taxon>Ascaridoidea</taxon>
        <taxon>Ascarididae</taxon>
        <taxon>Parascaris</taxon>
    </lineage>
</organism>
<dbReference type="InterPro" id="IPR036465">
    <property type="entry name" value="vWFA_dom_sf"/>
</dbReference>
<sequence length="1056" mass="116214">MLIRPKPILTYSSGVLAIAFLIAGLCQTFLNRNRDNEVTTFYFTVHTRMLSYEEVEADYGTAAARLQAEFSKALGGRATTSGNGRRKRETKTDGPKVTVIGISDNDSDGISVLSGVAYPRPTAPSKYEFTQRISIIPNTVVVQIFSAGHGDPAVPTETFCFPTVTGTPSTTRTPDELTSCPSCPVPECPPQTSCPPCSSSPLPTASSGLPCKVDIGLILSATREAGQANFNKEVEFVHHDLASKWSINPEATEVNFIAYGSAGFYPSDHGYEYPNNTAFYEDIDKLYDRRLLARESIQIAIKDAAMDKEKRREGVKHVVVLFVYHTSQEDVDSAVGGANDVIADGSSLIFIGVGPLVDLEMLNALHGFIIGTDVLDDITAEKINTAICATASPPTFQYPSDWSRPTLATTTLATNFGHLPCQADIVIAMEKSHVLRYEEFDEEVLFVRDKVVPHWTISINETQVLPFGYGRKDFSWYRNDFTYPNNGEVFTDLTKIKEEELFSNPDFGMAISVAANMLTKVRPNSVFVTLAFTYTSALPDAWLAYAQLPFLKEPGRKFVIVAIGNNYNETVLREFSSNLIKATEYTDALADQISEELCKDVSPPPPSSTLSTPSTTPTTSVTTESSTSEQPQGPMCTSNGVPYKVDISLYVGASLEAEWNSFQEQLEFIHHRLASNWSINPLTTEVEIAAYGEYLKTGFSPSAYKYARNEDFYNDIDSLSTSKLLDGESLSTALTYASFGNANRRQNVNYSIVVFFHFISEYEVKLSESFIKTAQSKNYKVVLVGVGPLPDLEMLNVLNVFIVRADILDDTVAEQINKAICDIGPPPPFYYPTNSPRPSVPTTTVATTFGHLSCQADLIIAIDQSFAVGYNEYYEEVLFIRDKLVPQWTIGPNETEVVLFGYGKMKRTSFKTNFNYPNNADVFADLTKMKIKNLFDDADFTMSVTTASSIIKTEASPRPDSVIVTIAFTYTSVVSDASSVDEAINELTEPGRKFVIVAIGNNYNETVLRKYSNNLIKVAEYTDDLADQISDEICKNVSPSPTSATSSLSSTPAESD</sequence>
<evidence type="ECO:0000259" key="3">
    <source>
        <dbReference type="PROSITE" id="PS50234"/>
    </source>
</evidence>
<dbReference type="WBParaSite" id="PgR050X_g047_t06">
    <property type="protein sequence ID" value="PgR050X_g047_t06"/>
    <property type="gene ID" value="PgR050X_g047"/>
</dbReference>
<feature type="domain" description="VWFA" evidence="3">
    <location>
        <begin position="214"/>
        <end position="365"/>
    </location>
</feature>
<keyword evidence="2" id="KW-1133">Transmembrane helix</keyword>
<evidence type="ECO:0000313" key="5">
    <source>
        <dbReference type="WBParaSite" id="PgR050X_g047_t03"/>
    </source>
</evidence>
<keyword evidence="4" id="KW-1185">Reference proteome</keyword>
<dbReference type="Gene3D" id="3.40.50.410">
    <property type="entry name" value="von Willebrand factor, type A domain"/>
    <property type="match status" value="3"/>
</dbReference>